<dbReference type="EMBL" id="CP036282">
    <property type="protein sequence ID" value="QDL55052.1"/>
    <property type="molecule type" value="Genomic_DNA"/>
</dbReference>
<sequence>MRKESIHTPPHPISDGEPPQEQARDSTAVDAMLQLARKLHRAAQKGPISVAMPAIRRAHAAGVFAHEPLKTIYQRRHALQRKHFLRTLAVEAGFADWETYLPVLREQCLEAVAHLLHPNGATGSLNHWFSTYEQAQAFANQHGHVVLTMGKHAMVPGTD</sequence>
<gene>
    <name evidence="2" type="ORF">EXZ61_13235</name>
</gene>
<dbReference type="Proteomes" id="UP000317365">
    <property type="component" value="Chromosome"/>
</dbReference>
<dbReference type="KEGG" id="rhg:EXZ61_13235"/>
<keyword evidence="3" id="KW-1185">Reference proteome</keyword>
<accession>A0A515EQW0</accession>
<evidence type="ECO:0000256" key="1">
    <source>
        <dbReference type="SAM" id="MobiDB-lite"/>
    </source>
</evidence>
<name>A0A515EQW0_9BURK</name>
<evidence type="ECO:0000313" key="3">
    <source>
        <dbReference type="Proteomes" id="UP000317365"/>
    </source>
</evidence>
<reference evidence="3" key="2">
    <citation type="journal article" date="2020" name="Int. J. Syst. Evol. Microbiol.">
        <title>Genomic insights into a novel species Rhodoferax aquaticus sp. nov., isolated from freshwater.</title>
        <authorList>
            <person name="Li T."/>
            <person name="Zhuo Y."/>
            <person name="Jin C.Z."/>
            <person name="Wu X."/>
            <person name="Ko S.R."/>
            <person name="Jin F.J."/>
            <person name="Ahn C.Y."/>
            <person name="Oh H.M."/>
            <person name="Lee H.G."/>
            <person name="Jin L."/>
        </authorList>
    </citation>
    <scope>NUCLEOTIDE SEQUENCE [LARGE SCALE GENOMIC DNA]</scope>
    <source>
        <strain evidence="3">Gr-4</strain>
    </source>
</reference>
<feature type="region of interest" description="Disordered" evidence="1">
    <location>
        <begin position="1"/>
        <end position="26"/>
    </location>
</feature>
<evidence type="ECO:0000313" key="2">
    <source>
        <dbReference type="EMBL" id="QDL55052.1"/>
    </source>
</evidence>
<organism evidence="2 3">
    <name type="scientific">Rhodoferax aquaticus</name>
    <dbReference type="NCBI Taxonomy" id="2527691"/>
    <lineage>
        <taxon>Bacteria</taxon>
        <taxon>Pseudomonadati</taxon>
        <taxon>Pseudomonadota</taxon>
        <taxon>Betaproteobacteria</taxon>
        <taxon>Burkholderiales</taxon>
        <taxon>Comamonadaceae</taxon>
        <taxon>Rhodoferax</taxon>
    </lineage>
</organism>
<reference evidence="3" key="1">
    <citation type="submission" date="2019-02" db="EMBL/GenBank/DDBJ databases">
        <title>Complete genome sequence of Rhodoferax sp. Gr-4.</title>
        <authorList>
            <person name="Jin L."/>
        </authorList>
    </citation>
    <scope>NUCLEOTIDE SEQUENCE [LARGE SCALE GENOMIC DNA]</scope>
    <source>
        <strain evidence="3">Gr-4</strain>
    </source>
</reference>
<protein>
    <submittedName>
        <fullName evidence="2">Uncharacterized protein</fullName>
    </submittedName>
</protein>
<dbReference type="RefSeq" id="WP_142812212.1">
    <property type="nucleotide sequence ID" value="NZ_CP036282.1"/>
</dbReference>
<dbReference type="AlphaFoldDB" id="A0A515EQW0"/>
<proteinExistence type="predicted"/>